<dbReference type="Proteomes" id="UP000031014">
    <property type="component" value="Unassembled WGS sequence"/>
</dbReference>
<keyword evidence="3" id="KW-1185">Reference proteome</keyword>
<dbReference type="AlphaFoldDB" id="A0A0A8X7Z5"/>
<comment type="caution">
    <text evidence="2">The sequence shown here is derived from an EMBL/GenBank/DDBJ whole genome shotgun (WGS) entry which is preliminary data.</text>
</comment>
<dbReference type="EMBL" id="BASE01000075">
    <property type="protein sequence ID" value="GAM15162.1"/>
    <property type="molecule type" value="Genomic_DNA"/>
</dbReference>
<accession>A0A0A8X7Z5</accession>
<protein>
    <submittedName>
        <fullName evidence="2">CDS_ID OB2903</fullName>
    </submittedName>
</protein>
<dbReference type="InterPro" id="IPR011528">
    <property type="entry name" value="NERD"/>
</dbReference>
<name>A0A0A8X7Z5_MESS1</name>
<proteinExistence type="predicted"/>
<dbReference type="Pfam" id="PF08378">
    <property type="entry name" value="NERD"/>
    <property type="match status" value="1"/>
</dbReference>
<reference evidence="2 3" key="1">
    <citation type="submission" date="2013-06" db="EMBL/GenBank/DDBJ databases">
        <title>Whole genome shotgun sequence of Bacillus selenatarsenatis SF-1.</title>
        <authorList>
            <person name="Kuroda M."/>
            <person name="Sei K."/>
            <person name="Yamashita M."/>
            <person name="Ike M."/>
        </authorList>
    </citation>
    <scope>NUCLEOTIDE SEQUENCE [LARGE SCALE GENOMIC DNA]</scope>
    <source>
        <strain evidence="2 3">SF-1</strain>
    </source>
</reference>
<gene>
    <name evidence="2" type="ORF">SAMD00020551_3318</name>
</gene>
<dbReference type="STRING" id="1321606.SAMD00020551_3318"/>
<evidence type="ECO:0000259" key="1">
    <source>
        <dbReference type="PROSITE" id="PS50965"/>
    </source>
</evidence>
<evidence type="ECO:0000313" key="2">
    <source>
        <dbReference type="EMBL" id="GAM15162.1"/>
    </source>
</evidence>
<dbReference type="PROSITE" id="PS50965">
    <property type="entry name" value="NERD"/>
    <property type="match status" value="1"/>
</dbReference>
<evidence type="ECO:0000313" key="3">
    <source>
        <dbReference type="Proteomes" id="UP000031014"/>
    </source>
</evidence>
<sequence length="340" mass="39492">MDNECNLVSNLYGVMQVIAKYRTIPIEILIFDAITRRLPDNHPRKSEFLSKLIRWKAGYKGEIEVDYYFSLFPDDDLTIFQYLRLPHKNGYFQIDTLIISPWFMVIIESKNLAGTIEIDHELDQLLQTYDGMEKGYINPILQAEIQSAHLKKWLIKHQLPLPPLETFVTISNPQTIIKNPTNNKVVSYRTCRAARIPFKISTLKTQFNKEILTKKDIKKVTRLLLKQHVPFYPDPKAMDIPSDILTGVQCPYCSLFSMERMHGTWFCENCGKTSKDAHIQAVKDYFLLKGPTLTNKKLREFLHINSEDTISRILHSLNLVFTGTTKNRVYSPLEDFFNGL</sequence>
<dbReference type="OrthoDB" id="569879at2"/>
<feature type="domain" description="NERD" evidence="1">
    <location>
        <begin position="57"/>
        <end position="173"/>
    </location>
</feature>
<organism evidence="2 3">
    <name type="scientific">Mesobacillus selenatarsenatis (strain DSM 18680 / JCM 14380 / FERM P-15431 / SF-1)</name>
    <dbReference type="NCBI Taxonomy" id="1321606"/>
    <lineage>
        <taxon>Bacteria</taxon>
        <taxon>Bacillati</taxon>
        <taxon>Bacillota</taxon>
        <taxon>Bacilli</taxon>
        <taxon>Bacillales</taxon>
        <taxon>Bacillaceae</taxon>
        <taxon>Mesobacillus</taxon>
    </lineage>
</organism>